<dbReference type="InterPro" id="IPR019300">
    <property type="entry name" value="CooT"/>
</dbReference>
<accession>A0A9D1NTK2</accession>
<proteinExistence type="predicted"/>
<reference evidence="1" key="1">
    <citation type="submission" date="2020-10" db="EMBL/GenBank/DDBJ databases">
        <authorList>
            <person name="Gilroy R."/>
        </authorList>
    </citation>
    <scope>NUCLEOTIDE SEQUENCE</scope>
    <source>
        <strain evidence="1">ChiBcec2-4451</strain>
    </source>
</reference>
<gene>
    <name evidence="1" type="ORF">IAA63_02845</name>
</gene>
<dbReference type="Pfam" id="PF10133">
    <property type="entry name" value="CooT"/>
    <property type="match status" value="1"/>
</dbReference>
<evidence type="ECO:0000313" key="1">
    <source>
        <dbReference type="EMBL" id="HIV12063.1"/>
    </source>
</evidence>
<protein>
    <submittedName>
        <fullName evidence="1">CooT family nickel-binding protein</fullName>
    </submittedName>
</protein>
<organism evidence="1 2">
    <name type="scientific">Candidatus Pullilachnospira stercoravium</name>
    <dbReference type="NCBI Taxonomy" id="2840913"/>
    <lineage>
        <taxon>Bacteria</taxon>
        <taxon>Bacillati</taxon>
        <taxon>Bacillota</taxon>
        <taxon>Clostridia</taxon>
        <taxon>Lachnospirales</taxon>
        <taxon>Lachnospiraceae</taxon>
        <taxon>Lachnospiraceae incertae sedis</taxon>
        <taxon>Candidatus Pullilachnospira</taxon>
    </lineage>
</organism>
<sequence length="60" mass="6687">MCLATVYKESDDTVICRNVSKILVEGDKLIIRDIMGDEKTVEGKILMVDLANSIVKLQCD</sequence>
<name>A0A9D1NTK2_9FIRM</name>
<reference evidence="1" key="2">
    <citation type="journal article" date="2021" name="PeerJ">
        <title>Extensive microbial diversity within the chicken gut microbiome revealed by metagenomics and culture.</title>
        <authorList>
            <person name="Gilroy R."/>
            <person name="Ravi A."/>
            <person name="Getino M."/>
            <person name="Pursley I."/>
            <person name="Horton D.L."/>
            <person name="Alikhan N.F."/>
            <person name="Baker D."/>
            <person name="Gharbi K."/>
            <person name="Hall N."/>
            <person name="Watson M."/>
            <person name="Adriaenssens E.M."/>
            <person name="Foster-Nyarko E."/>
            <person name="Jarju S."/>
            <person name="Secka A."/>
            <person name="Antonio M."/>
            <person name="Oren A."/>
            <person name="Chaudhuri R.R."/>
            <person name="La Ragione R."/>
            <person name="Hildebrand F."/>
            <person name="Pallen M.J."/>
        </authorList>
    </citation>
    <scope>NUCLEOTIDE SEQUENCE</scope>
    <source>
        <strain evidence="1">ChiBcec2-4451</strain>
    </source>
</reference>
<dbReference type="EMBL" id="DVON01000056">
    <property type="protein sequence ID" value="HIV12063.1"/>
    <property type="molecule type" value="Genomic_DNA"/>
</dbReference>
<comment type="caution">
    <text evidence="1">The sequence shown here is derived from an EMBL/GenBank/DDBJ whole genome shotgun (WGS) entry which is preliminary data.</text>
</comment>
<dbReference type="Proteomes" id="UP000886723">
    <property type="component" value="Unassembled WGS sequence"/>
</dbReference>
<evidence type="ECO:0000313" key="2">
    <source>
        <dbReference type="Proteomes" id="UP000886723"/>
    </source>
</evidence>
<dbReference type="AlphaFoldDB" id="A0A9D1NTK2"/>